<keyword evidence="1" id="KW-0812">Transmembrane</keyword>
<feature type="transmembrane region" description="Helical" evidence="1">
    <location>
        <begin position="26"/>
        <end position="48"/>
    </location>
</feature>
<evidence type="ECO:0000313" key="2">
    <source>
        <dbReference type="EMBL" id="MFB9716989.1"/>
    </source>
</evidence>
<protein>
    <submittedName>
        <fullName evidence="2">Uncharacterized protein</fullName>
    </submittedName>
</protein>
<organism evidence="2 3">
    <name type="scientific">Arthrobacter methylotrophus</name>
    <dbReference type="NCBI Taxonomy" id="121291"/>
    <lineage>
        <taxon>Bacteria</taxon>
        <taxon>Bacillati</taxon>
        <taxon>Actinomycetota</taxon>
        <taxon>Actinomycetes</taxon>
        <taxon>Micrococcales</taxon>
        <taxon>Micrococcaceae</taxon>
        <taxon>Arthrobacter</taxon>
    </lineage>
</organism>
<gene>
    <name evidence="2" type="ORF">ACFFPI_23105</name>
</gene>
<dbReference type="EMBL" id="JBHMBH010000072">
    <property type="protein sequence ID" value="MFB9716989.1"/>
    <property type="molecule type" value="Genomic_DNA"/>
</dbReference>
<keyword evidence="1" id="KW-0472">Membrane</keyword>
<accession>A0ABV5UXT3</accession>
<name>A0ABV5UXT3_9MICC</name>
<reference evidence="2 3" key="1">
    <citation type="submission" date="2024-09" db="EMBL/GenBank/DDBJ databases">
        <authorList>
            <person name="Sun Q."/>
            <person name="Mori K."/>
        </authorList>
    </citation>
    <scope>NUCLEOTIDE SEQUENCE [LARGE SCALE GENOMIC DNA]</scope>
    <source>
        <strain evidence="2 3">JCM 13519</strain>
    </source>
</reference>
<keyword evidence="3" id="KW-1185">Reference proteome</keyword>
<keyword evidence="1" id="KW-1133">Transmembrane helix</keyword>
<sequence length="391" mass="44209">MARSTPATDRWLQNVRRLFWQGLDPVVQTAALILVSAGVVLMTLGFTADATGFWKHASFSPSILSSLTSACFGIPLALVVLRYLIDQQDELSARRAAYRLATATARQMDDLAELLIRDKAALEEARSQIFVCILWRRSFDPLPGARQSRIEAFIPGTRSYRRRASLLRKYDEPAKSNLLRAYESFQRAIAPHPERFQILQEMGFTWRYLDETVRPKLLESGLNWLDPETVAELRRVSWDPFEDDGRWPGQQMVHIKGDAAHILLSSSMELKPEVFRNAMLDLADSLISYNSALERILSLVSEISDQLSADSPQKREPQTRQATLERYRDWDAANMVSVSGRPFLSNAEPHSHSATGPTTAAKLVAAGSWNSEDSKKFSNLRHLPRNDAMRH</sequence>
<feature type="transmembrane region" description="Helical" evidence="1">
    <location>
        <begin position="63"/>
        <end position="85"/>
    </location>
</feature>
<dbReference type="RefSeq" id="WP_345045129.1">
    <property type="nucleotide sequence ID" value="NZ_BAABED010000001.1"/>
</dbReference>
<dbReference type="Proteomes" id="UP001589536">
    <property type="component" value="Unassembled WGS sequence"/>
</dbReference>
<evidence type="ECO:0000313" key="3">
    <source>
        <dbReference type="Proteomes" id="UP001589536"/>
    </source>
</evidence>
<evidence type="ECO:0000256" key="1">
    <source>
        <dbReference type="SAM" id="Phobius"/>
    </source>
</evidence>
<proteinExistence type="predicted"/>
<comment type="caution">
    <text evidence="2">The sequence shown here is derived from an EMBL/GenBank/DDBJ whole genome shotgun (WGS) entry which is preliminary data.</text>
</comment>